<name>A0A5E4PL50_9COXI</name>
<dbReference type="Pfam" id="PF20116">
    <property type="entry name" value="DUF6506"/>
    <property type="match status" value="1"/>
</dbReference>
<dbReference type="RefSeq" id="WP_148340446.1">
    <property type="nucleotide sequence ID" value="NZ_LR699120.1"/>
</dbReference>
<evidence type="ECO:0000313" key="2">
    <source>
        <dbReference type="Proteomes" id="UP000324194"/>
    </source>
</evidence>
<accession>A0A5E4PL50</accession>
<protein>
    <submittedName>
        <fullName evidence="1">Uncharacterized protein</fullName>
    </submittedName>
</protein>
<dbReference type="KEGG" id="asip:AQUSIP_23700"/>
<reference evidence="1 2" key="1">
    <citation type="submission" date="2019-08" db="EMBL/GenBank/DDBJ databases">
        <authorList>
            <person name="Guy L."/>
        </authorList>
    </citation>
    <scope>NUCLEOTIDE SEQUENCE [LARGE SCALE GENOMIC DNA]</scope>
    <source>
        <strain evidence="1 2">SGT-108</strain>
    </source>
</reference>
<proteinExistence type="predicted"/>
<sequence>MALRYWAFIYLSPGFNHEKDIDEMKSDQTRVKIIGIDMNHKEHVIEVAKKLVEEGVQCIELCGGFGPVWISQVMEAINHAVPVGGVFYGPEARRPMLDILNSP</sequence>
<evidence type="ECO:0000313" key="1">
    <source>
        <dbReference type="EMBL" id="VVC77043.1"/>
    </source>
</evidence>
<keyword evidence="2" id="KW-1185">Reference proteome</keyword>
<dbReference type="Proteomes" id="UP000324194">
    <property type="component" value="Chromosome 2"/>
</dbReference>
<dbReference type="EMBL" id="LR699120">
    <property type="protein sequence ID" value="VVC77043.1"/>
    <property type="molecule type" value="Genomic_DNA"/>
</dbReference>
<organism evidence="1 2">
    <name type="scientific">Aquicella siphonis</name>
    <dbReference type="NCBI Taxonomy" id="254247"/>
    <lineage>
        <taxon>Bacteria</taxon>
        <taxon>Pseudomonadati</taxon>
        <taxon>Pseudomonadota</taxon>
        <taxon>Gammaproteobacteria</taxon>
        <taxon>Legionellales</taxon>
        <taxon>Coxiellaceae</taxon>
        <taxon>Aquicella</taxon>
    </lineage>
</organism>
<dbReference type="InterPro" id="IPR045441">
    <property type="entry name" value="DUF6506"/>
</dbReference>
<gene>
    <name evidence="1" type="ORF">AQUSIP_23700</name>
</gene>
<dbReference type="AlphaFoldDB" id="A0A5E4PL50"/>
<dbReference type="OrthoDB" id="8595161at2"/>